<keyword evidence="3" id="KW-0963">Cytoplasm</keyword>
<dbReference type="GO" id="GO:0005945">
    <property type="term" value="C:6-phosphofructokinase complex"/>
    <property type="evidence" value="ECO:0007669"/>
    <property type="project" value="TreeGrafter"/>
</dbReference>
<proteinExistence type="inferred from homology"/>
<protein>
    <submittedName>
        <fullName evidence="11">6-phosphofructokinase 3</fullName>
        <ecNumber evidence="11">2.7.1.11</ecNumber>
    </submittedName>
</protein>
<dbReference type="GO" id="GO:0070095">
    <property type="term" value="F:fructose-6-phosphate binding"/>
    <property type="evidence" value="ECO:0007669"/>
    <property type="project" value="TreeGrafter"/>
</dbReference>
<dbReference type="GO" id="GO:0016208">
    <property type="term" value="F:AMP binding"/>
    <property type="evidence" value="ECO:0007669"/>
    <property type="project" value="TreeGrafter"/>
</dbReference>
<dbReference type="PRINTS" id="PR00476">
    <property type="entry name" value="PHFRCTKINASE"/>
</dbReference>
<evidence type="ECO:0000256" key="7">
    <source>
        <dbReference type="ARBA" id="ARBA00022842"/>
    </source>
</evidence>
<evidence type="ECO:0000313" key="11">
    <source>
        <dbReference type="EMBL" id="SMX54902.1"/>
    </source>
</evidence>
<feature type="domain" description="Phosphofructokinase" evidence="10">
    <location>
        <begin position="13"/>
        <end position="331"/>
    </location>
</feature>
<accession>A0A1Y6K5C3</accession>
<evidence type="ECO:0000256" key="9">
    <source>
        <dbReference type="ARBA" id="ARBA00038478"/>
    </source>
</evidence>
<dbReference type="Gene3D" id="3.40.50.460">
    <property type="entry name" value="Phosphofructokinase domain"/>
    <property type="match status" value="1"/>
</dbReference>
<dbReference type="GO" id="GO:0003872">
    <property type="term" value="F:6-phosphofructokinase activity"/>
    <property type="evidence" value="ECO:0007669"/>
    <property type="project" value="UniProtKB-EC"/>
</dbReference>
<evidence type="ECO:0000256" key="4">
    <source>
        <dbReference type="ARBA" id="ARBA00022679"/>
    </source>
</evidence>
<dbReference type="GO" id="GO:0048029">
    <property type="term" value="F:monosaccharide binding"/>
    <property type="evidence" value="ECO:0007669"/>
    <property type="project" value="TreeGrafter"/>
</dbReference>
<name>A0A1Y6K5C3_9CHLR</name>
<dbReference type="GO" id="GO:0061621">
    <property type="term" value="P:canonical glycolysis"/>
    <property type="evidence" value="ECO:0007669"/>
    <property type="project" value="TreeGrafter"/>
</dbReference>
<dbReference type="NCBIfam" id="NF002872">
    <property type="entry name" value="PRK03202.1"/>
    <property type="match status" value="1"/>
</dbReference>
<dbReference type="EC" id="2.7.1.11" evidence="11"/>
<evidence type="ECO:0000256" key="1">
    <source>
        <dbReference type="ARBA" id="ARBA00001946"/>
    </source>
</evidence>
<comment type="cofactor">
    <cofactor evidence="1">
        <name>Mg(2+)</name>
        <dbReference type="ChEBI" id="CHEBI:18420"/>
    </cofactor>
</comment>
<dbReference type="GO" id="GO:0006002">
    <property type="term" value="P:fructose 6-phosphate metabolic process"/>
    <property type="evidence" value="ECO:0007669"/>
    <property type="project" value="InterPro"/>
</dbReference>
<dbReference type="InterPro" id="IPR012003">
    <property type="entry name" value="ATP_PFK_prok-type"/>
</dbReference>
<organism evidence="11 12">
    <name type="scientific">Candidatus Brevifilum fermentans</name>
    <dbReference type="NCBI Taxonomy" id="1986204"/>
    <lineage>
        <taxon>Bacteria</taxon>
        <taxon>Bacillati</taxon>
        <taxon>Chloroflexota</taxon>
        <taxon>Anaerolineae</taxon>
        <taxon>Anaerolineales</taxon>
        <taxon>Anaerolineaceae</taxon>
        <taxon>Candidatus Brevifilum</taxon>
    </lineage>
</organism>
<evidence type="ECO:0000313" key="12">
    <source>
        <dbReference type="Proteomes" id="UP000195514"/>
    </source>
</evidence>
<dbReference type="Gene3D" id="3.40.50.450">
    <property type="match status" value="1"/>
</dbReference>
<dbReference type="AlphaFoldDB" id="A0A1Y6K5C3"/>
<comment type="similarity">
    <text evidence="9">Belongs to the phosphofructokinase type A (PFKA) family.</text>
</comment>
<evidence type="ECO:0000256" key="3">
    <source>
        <dbReference type="ARBA" id="ARBA00022490"/>
    </source>
</evidence>
<keyword evidence="5" id="KW-0479">Metal-binding</keyword>
<keyword evidence="8" id="KW-0324">Glycolysis</keyword>
<dbReference type="SUPFAM" id="SSF53784">
    <property type="entry name" value="Phosphofructokinase"/>
    <property type="match status" value="1"/>
</dbReference>
<dbReference type="Pfam" id="PF00365">
    <property type="entry name" value="PFK"/>
    <property type="match status" value="1"/>
</dbReference>
<evidence type="ECO:0000256" key="5">
    <source>
        <dbReference type="ARBA" id="ARBA00022723"/>
    </source>
</evidence>
<reference evidence="12" key="1">
    <citation type="submission" date="2017-05" db="EMBL/GenBank/DDBJ databases">
        <authorList>
            <person name="Kirkegaard R."/>
            <person name="Mcilroy J S."/>
        </authorList>
    </citation>
    <scope>NUCLEOTIDE SEQUENCE [LARGE SCALE GENOMIC DNA]</scope>
</reference>
<evidence type="ECO:0000256" key="2">
    <source>
        <dbReference type="ARBA" id="ARBA00004679"/>
    </source>
</evidence>
<dbReference type="PIRSF" id="PIRSF000532">
    <property type="entry name" value="ATP_PFK_prok"/>
    <property type="match status" value="1"/>
</dbReference>
<dbReference type="PANTHER" id="PTHR13697">
    <property type="entry name" value="PHOSPHOFRUCTOKINASE"/>
    <property type="match status" value="1"/>
</dbReference>
<keyword evidence="6 11" id="KW-0418">Kinase</keyword>
<dbReference type="GO" id="GO:0030388">
    <property type="term" value="P:fructose 1,6-bisphosphate metabolic process"/>
    <property type="evidence" value="ECO:0007669"/>
    <property type="project" value="TreeGrafter"/>
</dbReference>
<keyword evidence="12" id="KW-1185">Reference proteome</keyword>
<gene>
    <name evidence="11" type="primary">pfkA</name>
    <name evidence="11" type="ORF">CFX1CAM_1837</name>
</gene>
<evidence type="ECO:0000259" key="10">
    <source>
        <dbReference type="Pfam" id="PF00365"/>
    </source>
</evidence>
<keyword evidence="7" id="KW-0460">Magnesium</keyword>
<dbReference type="GO" id="GO:0042802">
    <property type="term" value="F:identical protein binding"/>
    <property type="evidence" value="ECO:0007669"/>
    <property type="project" value="TreeGrafter"/>
</dbReference>
<dbReference type="KEGG" id="abat:CFX1CAM_1837"/>
<dbReference type="Proteomes" id="UP000195514">
    <property type="component" value="Chromosome I"/>
</dbReference>
<keyword evidence="4 11" id="KW-0808">Transferase</keyword>
<comment type="pathway">
    <text evidence="2">Carbohydrate degradation; glycolysis; D-glyceraldehyde 3-phosphate and glycerone phosphate from D-glucose: step 3/4.</text>
</comment>
<dbReference type="GO" id="GO:0046872">
    <property type="term" value="F:metal ion binding"/>
    <property type="evidence" value="ECO:0007669"/>
    <property type="project" value="UniProtKB-KW"/>
</dbReference>
<dbReference type="InterPro" id="IPR000023">
    <property type="entry name" value="Phosphofructokinase_dom"/>
</dbReference>
<dbReference type="InterPro" id="IPR035966">
    <property type="entry name" value="PKF_sf"/>
</dbReference>
<dbReference type="PANTHER" id="PTHR13697:SF52">
    <property type="entry name" value="ATP-DEPENDENT 6-PHOSPHOFRUCTOKINASE 3"/>
    <property type="match status" value="1"/>
</dbReference>
<evidence type="ECO:0000256" key="6">
    <source>
        <dbReference type="ARBA" id="ARBA00022777"/>
    </source>
</evidence>
<sequence>MIDIRKEIAMTKKIGILTAGSDCPGLNAAIRGFGKTARQVHGMQIIGFRDGFEGLISNHTVDLSGDALSNILTAGGTILGTSRLVPHQVVEDNQILDKTGEALAAYKENQLDALVCIGGRETMDAAQHLIQAGLNVITLPKSGVNDMPLTDTTIGFDTSRMIATEAIDRLHSTANSTHRIIIVELLGREVGWLTLSAGLAAGADVILIPEIPYDLNKLAEAILKRNQAGKLFSIVAVAEGAQSSELVDFFERSMKMNQQTHKDQSADEHRERMAELKRKYTGETLKLANRLENSTGIESRITILGYLLRGGTPSATDRILATQLGAYAADLVSENKFGVMVGIHDGRTGSVPIEDVAQSEKPVPLDHPWLVSARNIGTIFGD</sequence>
<evidence type="ECO:0000256" key="8">
    <source>
        <dbReference type="ARBA" id="ARBA00023152"/>
    </source>
</evidence>
<dbReference type="GO" id="GO:0005524">
    <property type="term" value="F:ATP binding"/>
    <property type="evidence" value="ECO:0007669"/>
    <property type="project" value="InterPro"/>
</dbReference>
<dbReference type="EMBL" id="LT859958">
    <property type="protein sequence ID" value="SMX54902.1"/>
    <property type="molecule type" value="Genomic_DNA"/>
</dbReference>
<dbReference type="InterPro" id="IPR022953">
    <property type="entry name" value="ATP_PFK"/>
</dbReference>
<dbReference type="UniPathway" id="UPA00109">
    <property type="reaction ID" value="UER00182"/>
</dbReference>